<proteinExistence type="predicted"/>
<protein>
    <recommendedName>
        <fullName evidence="3">F-box domain-containing protein</fullName>
    </recommendedName>
</protein>
<dbReference type="InParanoid" id="A0A067NAL9"/>
<evidence type="ECO:0008006" key="3">
    <source>
        <dbReference type="Google" id="ProtNLM"/>
    </source>
</evidence>
<gene>
    <name evidence="1" type="ORF">PLEOSDRAFT_1108003</name>
</gene>
<dbReference type="EMBL" id="KL198011">
    <property type="protein sequence ID" value="KDQ25098.1"/>
    <property type="molecule type" value="Genomic_DNA"/>
</dbReference>
<accession>A0A067NAL9</accession>
<dbReference type="OrthoDB" id="3131289at2759"/>
<sequence>MVIAIPVEIARIVTTYVVDKGSLANLLLVSHAFRLLAEPFLYSDVSFLVPFRQEYGGWGQAEGRSDADISAMANSFLCGITAGSGVCACYVKRIYLPGVAFRGTQYALFQSILQSTPSLEDLQVHFAWWMEAIQLRTVKVR</sequence>
<organism evidence="1 2">
    <name type="scientific">Pleurotus ostreatus (strain PC15)</name>
    <name type="common">Oyster mushroom</name>
    <dbReference type="NCBI Taxonomy" id="1137138"/>
    <lineage>
        <taxon>Eukaryota</taxon>
        <taxon>Fungi</taxon>
        <taxon>Dikarya</taxon>
        <taxon>Basidiomycota</taxon>
        <taxon>Agaricomycotina</taxon>
        <taxon>Agaricomycetes</taxon>
        <taxon>Agaricomycetidae</taxon>
        <taxon>Agaricales</taxon>
        <taxon>Pleurotineae</taxon>
        <taxon>Pleurotaceae</taxon>
        <taxon>Pleurotus</taxon>
    </lineage>
</organism>
<dbReference type="Proteomes" id="UP000027073">
    <property type="component" value="Unassembled WGS sequence"/>
</dbReference>
<name>A0A067NAL9_PLEO1</name>
<dbReference type="AlphaFoldDB" id="A0A067NAL9"/>
<evidence type="ECO:0000313" key="2">
    <source>
        <dbReference type="Proteomes" id="UP000027073"/>
    </source>
</evidence>
<reference evidence="2" key="1">
    <citation type="journal article" date="2014" name="Proc. Natl. Acad. Sci. U.S.A.">
        <title>Extensive sampling of basidiomycete genomes demonstrates inadequacy of the white-rot/brown-rot paradigm for wood decay fungi.</title>
        <authorList>
            <person name="Riley R."/>
            <person name="Salamov A.A."/>
            <person name="Brown D.W."/>
            <person name="Nagy L.G."/>
            <person name="Floudas D."/>
            <person name="Held B.W."/>
            <person name="Levasseur A."/>
            <person name="Lombard V."/>
            <person name="Morin E."/>
            <person name="Otillar R."/>
            <person name="Lindquist E.A."/>
            <person name="Sun H."/>
            <person name="LaButti K.M."/>
            <person name="Schmutz J."/>
            <person name="Jabbour D."/>
            <person name="Luo H."/>
            <person name="Baker S.E."/>
            <person name="Pisabarro A.G."/>
            <person name="Walton J.D."/>
            <person name="Blanchette R.A."/>
            <person name="Henrissat B."/>
            <person name="Martin F."/>
            <person name="Cullen D."/>
            <person name="Hibbett D.S."/>
            <person name="Grigoriev I.V."/>
        </authorList>
    </citation>
    <scope>NUCLEOTIDE SEQUENCE [LARGE SCALE GENOMIC DNA]</scope>
    <source>
        <strain evidence="2">PC15</strain>
    </source>
</reference>
<dbReference type="HOGENOM" id="CLU_1826078_0_0_1"/>
<dbReference type="VEuPathDB" id="FungiDB:PLEOSDRAFT_1108003"/>
<evidence type="ECO:0000313" key="1">
    <source>
        <dbReference type="EMBL" id="KDQ25098.1"/>
    </source>
</evidence>